<evidence type="ECO:0000313" key="5">
    <source>
        <dbReference type="Proteomes" id="UP001305779"/>
    </source>
</evidence>
<sequence length="347" mass="37955">MSTSTTTHHTLGKDGPSVPPLGLGLMGLSGGYGTAPPDEERFKFLDRAVELGVTFWDTSDLYGDNEVMLGKWFKQTGKRNEIFLASKFGISMKSRDVSSFNIDSSPENCKKCCNGSLERLGVDSIDLYYAHRVNPDTPIESTMRAMAELKAEGKIKNIGLCGVSSTTLRRAYKIAPVAAVQMEYSPFARDIEQEKGTYLLQTCRELGVAVVCYSPLGRGLLTGAFLTRDSVSGEGDYRAKVFPRFSEENIDANAELVGQFKALADRKGCTTSQLALAWLRSQDGIVIPIPGTKKIKYLEENWGPLDVQLTNEEEVEIRAFVNSAKVSGGREPPSGEGYGFVDTKEDA</sequence>
<dbReference type="InterPro" id="IPR036812">
    <property type="entry name" value="NAD(P)_OxRdtase_dom_sf"/>
</dbReference>
<dbReference type="InterPro" id="IPR050791">
    <property type="entry name" value="Aldo-Keto_reductase"/>
</dbReference>
<dbReference type="PANTHER" id="PTHR43625:SF40">
    <property type="entry name" value="ALDO-KETO REDUCTASE YAKC [NADP(+)]"/>
    <property type="match status" value="1"/>
</dbReference>
<evidence type="ECO:0000313" key="4">
    <source>
        <dbReference type="EMBL" id="KAK4497798.1"/>
    </source>
</evidence>
<accession>A0ABR0E943</accession>
<dbReference type="SUPFAM" id="SSF51430">
    <property type="entry name" value="NAD(P)-linked oxidoreductase"/>
    <property type="match status" value="1"/>
</dbReference>
<feature type="domain" description="NADP-dependent oxidoreductase" evidence="3">
    <location>
        <begin position="20"/>
        <end position="319"/>
    </location>
</feature>
<dbReference type="Proteomes" id="UP001305779">
    <property type="component" value="Unassembled WGS sequence"/>
</dbReference>
<gene>
    <name evidence="4" type="ORF">PRZ48_010452</name>
</gene>
<keyword evidence="5" id="KW-1185">Reference proteome</keyword>
<evidence type="ECO:0000256" key="2">
    <source>
        <dbReference type="SAM" id="MobiDB-lite"/>
    </source>
</evidence>
<proteinExistence type="predicted"/>
<dbReference type="InterPro" id="IPR023210">
    <property type="entry name" value="NADP_OxRdtase_dom"/>
</dbReference>
<reference evidence="4 5" key="1">
    <citation type="journal article" date="2023" name="G3 (Bethesda)">
        <title>A chromosome-level genome assembly of Zasmidium syzygii isolated from banana leaves.</title>
        <authorList>
            <person name="van Westerhoven A.C."/>
            <person name="Mehrabi R."/>
            <person name="Talebi R."/>
            <person name="Steentjes M.B.F."/>
            <person name="Corcolon B."/>
            <person name="Chong P.A."/>
            <person name="Kema G.H.J."/>
            <person name="Seidl M.F."/>
        </authorList>
    </citation>
    <scope>NUCLEOTIDE SEQUENCE [LARGE SCALE GENOMIC DNA]</scope>
    <source>
        <strain evidence="4 5">P124</strain>
    </source>
</reference>
<evidence type="ECO:0000256" key="1">
    <source>
        <dbReference type="ARBA" id="ARBA00023002"/>
    </source>
</evidence>
<dbReference type="PANTHER" id="PTHR43625">
    <property type="entry name" value="AFLATOXIN B1 ALDEHYDE REDUCTASE"/>
    <property type="match status" value="1"/>
</dbReference>
<evidence type="ECO:0000259" key="3">
    <source>
        <dbReference type="Pfam" id="PF00248"/>
    </source>
</evidence>
<protein>
    <recommendedName>
        <fullName evidence="3">NADP-dependent oxidoreductase domain-containing protein</fullName>
    </recommendedName>
</protein>
<name>A0ABR0E943_ZASCE</name>
<comment type="caution">
    <text evidence="4">The sequence shown here is derived from an EMBL/GenBank/DDBJ whole genome shotgun (WGS) entry which is preliminary data.</text>
</comment>
<organism evidence="4 5">
    <name type="scientific">Zasmidium cellare</name>
    <name type="common">Wine cellar mold</name>
    <name type="synonym">Racodium cellare</name>
    <dbReference type="NCBI Taxonomy" id="395010"/>
    <lineage>
        <taxon>Eukaryota</taxon>
        <taxon>Fungi</taxon>
        <taxon>Dikarya</taxon>
        <taxon>Ascomycota</taxon>
        <taxon>Pezizomycotina</taxon>
        <taxon>Dothideomycetes</taxon>
        <taxon>Dothideomycetidae</taxon>
        <taxon>Mycosphaerellales</taxon>
        <taxon>Mycosphaerellaceae</taxon>
        <taxon>Zasmidium</taxon>
    </lineage>
</organism>
<dbReference type="Pfam" id="PF00248">
    <property type="entry name" value="Aldo_ket_red"/>
    <property type="match status" value="1"/>
</dbReference>
<dbReference type="Gene3D" id="3.20.20.100">
    <property type="entry name" value="NADP-dependent oxidoreductase domain"/>
    <property type="match status" value="1"/>
</dbReference>
<keyword evidence="1" id="KW-0560">Oxidoreductase</keyword>
<dbReference type="EMBL" id="JAXOVC010000008">
    <property type="protein sequence ID" value="KAK4497798.1"/>
    <property type="molecule type" value="Genomic_DNA"/>
</dbReference>
<feature type="region of interest" description="Disordered" evidence="2">
    <location>
        <begin position="326"/>
        <end position="347"/>
    </location>
</feature>